<name>A0A922P0Z0_9HYPH</name>
<feature type="region of interest" description="Disordered" evidence="1">
    <location>
        <begin position="1"/>
        <end position="59"/>
    </location>
</feature>
<reference evidence="2 3" key="1">
    <citation type="submission" date="2014-06" db="EMBL/GenBank/DDBJ databases">
        <title>Rhizobium pelagicum/R2-400B4.</title>
        <authorList>
            <person name="Kimes N.E."/>
            <person name="Lopez-Perez M."/>
        </authorList>
    </citation>
    <scope>NUCLEOTIDE SEQUENCE [LARGE SCALE GENOMIC DNA]</scope>
    <source>
        <strain evidence="2 3">R2-400B4</strain>
    </source>
</reference>
<dbReference type="EMBL" id="JOKJ01000008">
    <property type="protein sequence ID" value="KEQ09054.1"/>
    <property type="molecule type" value="Genomic_DNA"/>
</dbReference>
<gene>
    <name evidence="2" type="ORF">GV68_25130</name>
</gene>
<dbReference type="AlphaFoldDB" id="A0A922P0Z0"/>
<dbReference type="Proteomes" id="UP000052167">
    <property type="component" value="Unassembled WGS sequence"/>
</dbReference>
<keyword evidence="3" id="KW-1185">Reference proteome</keyword>
<feature type="compositionally biased region" description="Basic and acidic residues" evidence="1">
    <location>
        <begin position="23"/>
        <end position="39"/>
    </location>
</feature>
<sequence length="59" mass="6755">MRNIGRVLGRNGAAPEANLPDGVDDKPEKRHEEQAERQRKPAIPQGFAMLIEYPRCRRD</sequence>
<evidence type="ECO:0000313" key="2">
    <source>
        <dbReference type="EMBL" id="KEQ09054.1"/>
    </source>
</evidence>
<protein>
    <submittedName>
        <fullName evidence="2">Uncharacterized protein</fullName>
    </submittedName>
</protein>
<comment type="caution">
    <text evidence="2">The sequence shown here is derived from an EMBL/GenBank/DDBJ whole genome shotgun (WGS) entry which is preliminary data.</text>
</comment>
<proteinExistence type="predicted"/>
<accession>A0A922P0Z0</accession>
<organism evidence="2 3">
    <name type="scientific">Pseudorhizobium pelagicum</name>
    <dbReference type="NCBI Taxonomy" id="1509405"/>
    <lineage>
        <taxon>Bacteria</taxon>
        <taxon>Pseudomonadati</taxon>
        <taxon>Pseudomonadota</taxon>
        <taxon>Alphaproteobacteria</taxon>
        <taxon>Hyphomicrobiales</taxon>
        <taxon>Rhizobiaceae</taxon>
        <taxon>Rhizobium/Agrobacterium group</taxon>
        <taxon>Pseudorhizobium</taxon>
    </lineage>
</organism>
<evidence type="ECO:0000313" key="3">
    <source>
        <dbReference type="Proteomes" id="UP000052167"/>
    </source>
</evidence>
<evidence type="ECO:0000256" key="1">
    <source>
        <dbReference type="SAM" id="MobiDB-lite"/>
    </source>
</evidence>